<feature type="domain" description="Amidohydrolase-related" evidence="2">
    <location>
        <begin position="59"/>
        <end position="411"/>
    </location>
</feature>
<dbReference type="InterPro" id="IPR006680">
    <property type="entry name" value="Amidohydro-rel"/>
</dbReference>
<dbReference type="PANTHER" id="PTHR43135">
    <property type="entry name" value="ALPHA-D-RIBOSE 1-METHYLPHOSPHONATE 5-TRIPHOSPHATE DIPHOSPHATASE"/>
    <property type="match status" value="1"/>
</dbReference>
<dbReference type="Pfam" id="PF01979">
    <property type="entry name" value="Amidohydro_1"/>
    <property type="match status" value="1"/>
</dbReference>
<dbReference type="Gene3D" id="2.30.40.10">
    <property type="entry name" value="Urease, subunit C, domain 1"/>
    <property type="match status" value="1"/>
</dbReference>
<feature type="region of interest" description="Disordered" evidence="1">
    <location>
        <begin position="415"/>
        <end position="442"/>
    </location>
</feature>
<evidence type="ECO:0000313" key="4">
    <source>
        <dbReference type="Proteomes" id="UP000494115"/>
    </source>
</evidence>
<dbReference type="GO" id="GO:0000034">
    <property type="term" value="F:adenine deaminase activity"/>
    <property type="evidence" value="ECO:0007669"/>
    <property type="project" value="UniProtKB-EC"/>
</dbReference>
<keyword evidence="4" id="KW-1185">Reference proteome</keyword>
<dbReference type="SUPFAM" id="SSF51338">
    <property type="entry name" value="Composite domain of metallo-dependent hydrolases"/>
    <property type="match status" value="1"/>
</dbReference>
<organism evidence="3 4">
    <name type="scientific">Pararobbsia alpina</name>
    <dbReference type="NCBI Taxonomy" id="621374"/>
    <lineage>
        <taxon>Bacteria</taxon>
        <taxon>Pseudomonadati</taxon>
        <taxon>Pseudomonadota</taxon>
        <taxon>Betaproteobacteria</taxon>
        <taxon>Burkholderiales</taxon>
        <taxon>Burkholderiaceae</taxon>
        <taxon>Pararobbsia</taxon>
    </lineage>
</organism>
<dbReference type="EC" id="3.5.4.2" evidence="3"/>
<dbReference type="InterPro" id="IPR057744">
    <property type="entry name" value="OTAase-like"/>
</dbReference>
<dbReference type="AlphaFoldDB" id="A0A6S7BFC8"/>
<protein>
    <submittedName>
        <fullName evidence="3">Adenine deaminase</fullName>
        <ecNumber evidence="3">3.5.4.2</ecNumber>
    </submittedName>
</protein>
<sequence>MQQTLFTNVSVLDCTGAAAYAGEVLIEGNRIKEVFRSEGKSGGAPRSGEVRVVDGGGATLMPGLIEAHAHFSWNNQDSLDSIGRMPVEEHVLECMIAARTYLECGYTSAVGAAAAKPRLDVVIRNAINAGKIPGPRLLANGPEITTTGGLGDVNPSHLPAYSFVEIVDGAEEMRKKVRALLKEGVDLIKLNLSGEEITITARAEDTLMSDAEAGAAMEEARRRGVRACAHARSAESIKMCIRHGIDIIYHASFADEEALDLLEKHKDHVFVAPALHWLYTTSYEASAWGLTPEIAKQMGYHHELETAIKGIKEMKRRGVRILPGGDFGFAWMPHGTYARDLENFVKLLGFSTMDTILSATKLGGEIMAMPDQLGQIKPGYLADVILVDGDPLADITIFQDRSRLLAIMKDGAFFKEPSPRSERPAPLTEPNVPSPQKTPVTA</sequence>
<dbReference type="PANTHER" id="PTHR43135:SF3">
    <property type="entry name" value="ALPHA-D-RIBOSE 1-METHYLPHOSPHONATE 5-TRIPHOSPHATE DIPHOSPHATASE"/>
    <property type="match status" value="1"/>
</dbReference>
<gene>
    <name evidence="3" type="primary">ade</name>
    <name evidence="3" type="ORF">LMG28138_04431</name>
</gene>
<name>A0A6S7BFC8_9BURK</name>
<dbReference type="InterPro" id="IPR051781">
    <property type="entry name" value="Metallo-dep_Hydrolase"/>
</dbReference>
<dbReference type="Proteomes" id="UP000494115">
    <property type="component" value="Unassembled WGS sequence"/>
</dbReference>
<dbReference type="InterPro" id="IPR032466">
    <property type="entry name" value="Metal_Hydrolase"/>
</dbReference>
<dbReference type="Gene3D" id="3.20.20.140">
    <property type="entry name" value="Metal-dependent hydrolases"/>
    <property type="match status" value="1"/>
</dbReference>
<reference evidence="3 4" key="1">
    <citation type="submission" date="2020-04" db="EMBL/GenBank/DDBJ databases">
        <authorList>
            <person name="De Canck E."/>
        </authorList>
    </citation>
    <scope>NUCLEOTIDE SEQUENCE [LARGE SCALE GENOMIC DNA]</scope>
    <source>
        <strain evidence="3 4">LMG 28138</strain>
    </source>
</reference>
<accession>A0A6S7BFC8</accession>
<evidence type="ECO:0000256" key="1">
    <source>
        <dbReference type="SAM" id="MobiDB-lite"/>
    </source>
</evidence>
<dbReference type="InterPro" id="IPR011059">
    <property type="entry name" value="Metal-dep_hydrolase_composite"/>
</dbReference>
<evidence type="ECO:0000259" key="2">
    <source>
        <dbReference type="Pfam" id="PF01979"/>
    </source>
</evidence>
<dbReference type="EMBL" id="CADIKM010000029">
    <property type="protein sequence ID" value="CAB3798387.1"/>
    <property type="molecule type" value="Genomic_DNA"/>
</dbReference>
<keyword evidence="3" id="KW-0378">Hydrolase</keyword>
<evidence type="ECO:0000313" key="3">
    <source>
        <dbReference type="EMBL" id="CAB3798387.1"/>
    </source>
</evidence>
<dbReference type="RefSeq" id="WP_175106969.1">
    <property type="nucleotide sequence ID" value="NZ_CADIKM010000029.1"/>
</dbReference>
<dbReference type="CDD" id="cd01299">
    <property type="entry name" value="Met_dep_hydrolase_A"/>
    <property type="match status" value="1"/>
</dbReference>
<proteinExistence type="predicted"/>
<dbReference type="SUPFAM" id="SSF51556">
    <property type="entry name" value="Metallo-dependent hydrolases"/>
    <property type="match status" value="1"/>
</dbReference>